<reference evidence="2" key="1">
    <citation type="submission" date="2016-11" db="UniProtKB">
        <authorList>
            <consortium name="WormBaseParasite"/>
        </authorList>
    </citation>
    <scope>IDENTIFICATION</scope>
    <source>
        <strain evidence="2">KR3021</strain>
    </source>
</reference>
<proteinExistence type="predicted"/>
<protein>
    <submittedName>
        <fullName evidence="2">3'(2'),5'-bisphosphate nucleotidase 1</fullName>
    </submittedName>
</protein>
<evidence type="ECO:0000313" key="1">
    <source>
        <dbReference type="Proteomes" id="UP000095286"/>
    </source>
</evidence>
<name>A0AC35UHA1_9BILA</name>
<dbReference type="WBParaSite" id="RSKR_0001142500.1">
    <property type="protein sequence ID" value="RSKR_0001142500.1"/>
    <property type="gene ID" value="RSKR_0001142500"/>
</dbReference>
<accession>A0AC35UHA1</accession>
<organism evidence="1 2">
    <name type="scientific">Rhabditophanes sp. KR3021</name>
    <dbReference type="NCBI Taxonomy" id="114890"/>
    <lineage>
        <taxon>Eukaryota</taxon>
        <taxon>Metazoa</taxon>
        <taxon>Ecdysozoa</taxon>
        <taxon>Nematoda</taxon>
        <taxon>Chromadorea</taxon>
        <taxon>Rhabditida</taxon>
        <taxon>Tylenchina</taxon>
        <taxon>Panagrolaimomorpha</taxon>
        <taxon>Strongyloidoidea</taxon>
        <taxon>Alloionematidae</taxon>
        <taxon>Rhabditophanes</taxon>
    </lineage>
</organism>
<dbReference type="Proteomes" id="UP000095286">
    <property type="component" value="Unplaced"/>
</dbReference>
<evidence type="ECO:0000313" key="2">
    <source>
        <dbReference type="WBParaSite" id="RSKR_0001142500.1"/>
    </source>
</evidence>
<sequence>MWSQASLLPRLVASSVKIAETAGNLIKDFVIWVDPLDGTSEFAAAMYDKSISLDQVTVLIGIAYQGKPISGIIHQPYYNNGVGRTLWGVLGIGSFNYENKVCLSQKIAVTTKSHSTALVDLTLKSLKEKKLIEKVERVGGAGFKVINILEGATAYVFASDGCRKWDTCAPEAVLSAAGGQLTNLSGQSYSYKIDAEHQNHGGVLATGFGTNHQSFIDAIPAQVKETLCKL</sequence>